<keyword evidence="3" id="KW-1185">Reference proteome</keyword>
<evidence type="ECO:0000256" key="1">
    <source>
        <dbReference type="SAM" id="MobiDB-lite"/>
    </source>
</evidence>
<organism evidence="2 3">
    <name type="scientific">Volvox africanus</name>
    <dbReference type="NCBI Taxonomy" id="51714"/>
    <lineage>
        <taxon>Eukaryota</taxon>
        <taxon>Viridiplantae</taxon>
        <taxon>Chlorophyta</taxon>
        <taxon>core chlorophytes</taxon>
        <taxon>Chlorophyceae</taxon>
        <taxon>CS clade</taxon>
        <taxon>Chlamydomonadales</taxon>
        <taxon>Volvocaceae</taxon>
        <taxon>Volvox</taxon>
    </lineage>
</organism>
<feature type="region of interest" description="Disordered" evidence="1">
    <location>
        <begin position="65"/>
        <end position="160"/>
    </location>
</feature>
<feature type="compositionally biased region" description="Basic and acidic residues" evidence="1">
    <location>
        <begin position="124"/>
        <end position="138"/>
    </location>
</feature>
<feature type="compositionally biased region" description="Acidic residues" evidence="1">
    <location>
        <begin position="114"/>
        <end position="123"/>
    </location>
</feature>
<dbReference type="EMBL" id="BNCO01000032">
    <property type="protein sequence ID" value="GIL58650.1"/>
    <property type="molecule type" value="Genomic_DNA"/>
</dbReference>
<evidence type="ECO:0000313" key="3">
    <source>
        <dbReference type="Proteomes" id="UP000747399"/>
    </source>
</evidence>
<feature type="compositionally biased region" description="Gly residues" evidence="1">
    <location>
        <begin position="148"/>
        <end position="160"/>
    </location>
</feature>
<gene>
    <name evidence="2" type="ORF">Vafri_13653</name>
</gene>
<accession>A0A8J4BH41</accession>
<sequence>SEPDLVREEGFRGCLAAAAAAATAAADDVDDDVRKAEAAVYRSSSPDVGAGAWCNKEVIPELPLLPPPAPLSEKAGGGQLDCDPDVGAPGDGFNPAGDGGGDGSWGPPAAEWSGDGDSDGDGDGDIRLFRRYQNQDRRTYRRTNALGCMGGDGSGNGGAD</sequence>
<feature type="compositionally biased region" description="Low complexity" evidence="1">
    <location>
        <begin position="87"/>
        <end position="96"/>
    </location>
</feature>
<reference evidence="2" key="1">
    <citation type="journal article" date="2021" name="Proc. Natl. Acad. Sci. U.S.A.">
        <title>Three genomes in the algal genus Volvox reveal the fate of a haploid sex-determining region after a transition to homothallism.</title>
        <authorList>
            <person name="Yamamoto K."/>
            <person name="Hamaji T."/>
            <person name="Kawai-Toyooka H."/>
            <person name="Matsuzaki R."/>
            <person name="Takahashi F."/>
            <person name="Nishimura Y."/>
            <person name="Kawachi M."/>
            <person name="Noguchi H."/>
            <person name="Minakuchi Y."/>
            <person name="Umen J.G."/>
            <person name="Toyoda A."/>
            <person name="Nozaki H."/>
        </authorList>
    </citation>
    <scope>NUCLEOTIDE SEQUENCE</scope>
    <source>
        <strain evidence="2">NIES-3780</strain>
    </source>
</reference>
<dbReference type="AlphaFoldDB" id="A0A8J4BH41"/>
<dbReference type="Proteomes" id="UP000747399">
    <property type="component" value="Unassembled WGS sequence"/>
</dbReference>
<comment type="caution">
    <text evidence="2">The sequence shown here is derived from an EMBL/GenBank/DDBJ whole genome shotgun (WGS) entry which is preliminary data.</text>
</comment>
<proteinExistence type="predicted"/>
<feature type="non-terminal residue" evidence="2">
    <location>
        <position position="1"/>
    </location>
</feature>
<evidence type="ECO:0000313" key="2">
    <source>
        <dbReference type="EMBL" id="GIL58650.1"/>
    </source>
</evidence>
<name>A0A8J4BH41_9CHLO</name>
<protein>
    <submittedName>
        <fullName evidence="2">Uncharacterized protein</fullName>
    </submittedName>
</protein>